<comment type="similarity">
    <text evidence="2">Belongs to the BexD/CtrA/VexA family.</text>
</comment>
<evidence type="ECO:0000256" key="10">
    <source>
        <dbReference type="ARBA" id="ARBA00023114"/>
    </source>
</evidence>
<keyword evidence="9" id="KW-0406">Ion transport</keyword>
<accession>A0A7C9RAB0</accession>
<dbReference type="Pfam" id="PF10531">
    <property type="entry name" value="SLBB"/>
    <property type="match status" value="1"/>
</dbReference>
<evidence type="ECO:0000256" key="12">
    <source>
        <dbReference type="ARBA" id="ARBA00023139"/>
    </source>
</evidence>
<reference evidence="19 20" key="1">
    <citation type="submission" date="2020-02" db="EMBL/GenBank/DDBJ databases">
        <title>Genome sequence of the type strain CGMCC 1.15528 of Mesorhizobium zhangyense.</title>
        <authorList>
            <person name="Gao J."/>
            <person name="Sun J."/>
        </authorList>
    </citation>
    <scope>NUCLEOTIDE SEQUENCE [LARGE SCALE GENOMIC DNA]</scope>
    <source>
        <strain evidence="19 20">CGMCC 1.15528</strain>
    </source>
</reference>
<evidence type="ECO:0000259" key="16">
    <source>
        <dbReference type="Pfam" id="PF02563"/>
    </source>
</evidence>
<evidence type="ECO:0000313" key="19">
    <source>
        <dbReference type="EMBL" id="NGN43917.1"/>
    </source>
</evidence>
<evidence type="ECO:0000256" key="6">
    <source>
        <dbReference type="ARBA" id="ARBA00022692"/>
    </source>
</evidence>
<organism evidence="19 20">
    <name type="scientific">Mesorhizobium zhangyense</name>
    <dbReference type="NCBI Taxonomy" id="1776730"/>
    <lineage>
        <taxon>Bacteria</taxon>
        <taxon>Pseudomonadati</taxon>
        <taxon>Pseudomonadota</taxon>
        <taxon>Alphaproteobacteria</taxon>
        <taxon>Hyphomicrobiales</taxon>
        <taxon>Phyllobacteriaceae</taxon>
        <taxon>Mesorhizobium</taxon>
    </lineage>
</organism>
<dbReference type="Proteomes" id="UP000481252">
    <property type="component" value="Unassembled WGS sequence"/>
</dbReference>
<comment type="caution">
    <text evidence="19">The sequence shown here is derived from an EMBL/GenBank/DDBJ whole genome shotgun (WGS) entry which is preliminary data.</text>
</comment>
<dbReference type="Pfam" id="PF02563">
    <property type="entry name" value="Poly_export"/>
    <property type="match status" value="1"/>
</dbReference>
<dbReference type="GO" id="GO:0015159">
    <property type="term" value="F:polysaccharide transmembrane transporter activity"/>
    <property type="evidence" value="ECO:0007669"/>
    <property type="project" value="InterPro"/>
</dbReference>
<evidence type="ECO:0000256" key="2">
    <source>
        <dbReference type="ARBA" id="ARBA00009450"/>
    </source>
</evidence>
<dbReference type="GO" id="GO:0009279">
    <property type="term" value="C:cell outer membrane"/>
    <property type="evidence" value="ECO:0007669"/>
    <property type="project" value="UniProtKB-SubCell"/>
</dbReference>
<keyword evidence="5" id="KW-0762">Sugar transport</keyword>
<evidence type="ECO:0000256" key="15">
    <source>
        <dbReference type="SAM" id="SignalP"/>
    </source>
</evidence>
<feature type="domain" description="Polysaccharide export protein N-terminal" evidence="16">
    <location>
        <begin position="78"/>
        <end position="159"/>
    </location>
</feature>
<dbReference type="InterPro" id="IPR049712">
    <property type="entry name" value="Poly_export"/>
</dbReference>
<evidence type="ECO:0000256" key="8">
    <source>
        <dbReference type="ARBA" id="ARBA00023047"/>
    </source>
</evidence>
<feature type="domain" description="SLBB" evidence="18">
    <location>
        <begin position="250"/>
        <end position="347"/>
    </location>
</feature>
<dbReference type="AlphaFoldDB" id="A0A7C9RAB0"/>
<dbReference type="InterPro" id="IPR003715">
    <property type="entry name" value="Poly_export_N"/>
</dbReference>
<keyword evidence="13" id="KW-0998">Cell outer membrane</keyword>
<keyword evidence="6" id="KW-0812">Transmembrane</keyword>
<dbReference type="GO" id="GO:0015288">
    <property type="term" value="F:porin activity"/>
    <property type="evidence" value="ECO:0007669"/>
    <property type="project" value="UniProtKB-KW"/>
</dbReference>
<keyword evidence="4" id="KW-1134">Transmembrane beta strand</keyword>
<gene>
    <name evidence="19" type="ORF">G6N74_22895</name>
</gene>
<protein>
    <submittedName>
        <fullName evidence="19">Polysaccharide export protein</fullName>
    </submittedName>
</protein>
<keyword evidence="8" id="KW-0625">Polysaccharide transport</keyword>
<dbReference type="InterPro" id="IPR054765">
    <property type="entry name" value="SLBB_dom"/>
</dbReference>
<keyword evidence="20" id="KW-1185">Reference proteome</keyword>
<evidence type="ECO:0000256" key="13">
    <source>
        <dbReference type="ARBA" id="ARBA00023237"/>
    </source>
</evidence>
<feature type="chain" id="PRO_5028960086" evidence="15">
    <location>
        <begin position="18"/>
        <end position="380"/>
    </location>
</feature>
<feature type="domain" description="Soluble ligand binding" evidence="17">
    <location>
        <begin position="167"/>
        <end position="212"/>
    </location>
</feature>
<evidence type="ECO:0000256" key="7">
    <source>
        <dbReference type="ARBA" id="ARBA00022729"/>
    </source>
</evidence>
<dbReference type="GO" id="GO:0046930">
    <property type="term" value="C:pore complex"/>
    <property type="evidence" value="ECO:0007669"/>
    <property type="project" value="UniProtKB-KW"/>
</dbReference>
<sequence>MRKLVPIAFLVVLGACASPSDGPSATNIRNASLPNSNEKIPVVELADAPLGIMGATTMSYASNDAGLSSFRSGGYVDSRLRRGDVIDVTIFDTGEEGILSTTNSKTLNLGRFTVDESGFVTLPFVGRQRVMESSPEALQSRIVAGLKGSAVNPQAVVSVVEKPANGITVNGNVRAPGRFPLTARKERVLDAIALAGGASGAPGGTTVTIVRGKQRASASLDRIMNEDRQNVYLLPDDQVMIEGDSPSFMALGAFKSAGEFEFEKDKLTLAQALGRAGGLLDDRADARNFYVFRNQPVYSDAAFAKAGKNPGAPFVTSKPVIYRVNLKDVSNFALMQQFQVQDGDILYASNAGLVDAAKLITVFQKSVATAAAPPPGGGGN</sequence>
<keyword evidence="12" id="KW-0564">Palmitate</keyword>
<dbReference type="RefSeq" id="WP_165120327.1">
    <property type="nucleotide sequence ID" value="NZ_JAAKZG010000012.1"/>
</dbReference>
<dbReference type="EMBL" id="JAAKZG010000012">
    <property type="protein sequence ID" value="NGN43917.1"/>
    <property type="molecule type" value="Genomic_DNA"/>
</dbReference>
<keyword evidence="7 15" id="KW-0732">Signal</keyword>
<keyword evidence="10" id="KW-0626">Porin</keyword>
<dbReference type="GO" id="GO:0006811">
    <property type="term" value="P:monoatomic ion transport"/>
    <property type="evidence" value="ECO:0007669"/>
    <property type="project" value="UniProtKB-KW"/>
</dbReference>
<comment type="subcellular location">
    <subcellularLocation>
        <location evidence="1">Cell outer membrane</location>
        <topology evidence="1">Multi-pass membrane protein</topology>
    </subcellularLocation>
</comment>
<evidence type="ECO:0000259" key="18">
    <source>
        <dbReference type="Pfam" id="PF22461"/>
    </source>
</evidence>
<dbReference type="InterPro" id="IPR019554">
    <property type="entry name" value="Soluble_ligand-bd"/>
</dbReference>
<evidence type="ECO:0000256" key="14">
    <source>
        <dbReference type="ARBA" id="ARBA00023288"/>
    </source>
</evidence>
<dbReference type="PANTHER" id="PTHR33619:SF3">
    <property type="entry name" value="POLYSACCHARIDE EXPORT PROTEIN GFCE-RELATED"/>
    <property type="match status" value="1"/>
</dbReference>
<keyword evidence="14" id="KW-0449">Lipoprotein</keyword>
<feature type="signal peptide" evidence="15">
    <location>
        <begin position="1"/>
        <end position="17"/>
    </location>
</feature>
<dbReference type="Pfam" id="PF22461">
    <property type="entry name" value="SLBB_2"/>
    <property type="match status" value="1"/>
</dbReference>
<evidence type="ECO:0000313" key="20">
    <source>
        <dbReference type="Proteomes" id="UP000481252"/>
    </source>
</evidence>
<evidence type="ECO:0000256" key="4">
    <source>
        <dbReference type="ARBA" id="ARBA00022452"/>
    </source>
</evidence>
<proteinExistence type="inferred from homology"/>
<dbReference type="Gene3D" id="3.30.1950.10">
    <property type="entry name" value="wza like domain"/>
    <property type="match status" value="1"/>
</dbReference>
<dbReference type="Gene3D" id="3.10.560.10">
    <property type="entry name" value="Outer membrane lipoprotein wza domain like"/>
    <property type="match status" value="2"/>
</dbReference>
<name>A0A7C9RAB0_9HYPH</name>
<dbReference type="PANTHER" id="PTHR33619">
    <property type="entry name" value="POLYSACCHARIDE EXPORT PROTEIN GFCE-RELATED"/>
    <property type="match status" value="1"/>
</dbReference>
<evidence type="ECO:0000256" key="1">
    <source>
        <dbReference type="ARBA" id="ARBA00004571"/>
    </source>
</evidence>
<evidence type="ECO:0000256" key="5">
    <source>
        <dbReference type="ARBA" id="ARBA00022597"/>
    </source>
</evidence>
<keyword evidence="11" id="KW-0472">Membrane</keyword>
<keyword evidence="3" id="KW-0813">Transport</keyword>
<evidence type="ECO:0000259" key="17">
    <source>
        <dbReference type="Pfam" id="PF10531"/>
    </source>
</evidence>
<evidence type="ECO:0000256" key="3">
    <source>
        <dbReference type="ARBA" id="ARBA00022448"/>
    </source>
</evidence>
<dbReference type="PROSITE" id="PS51257">
    <property type="entry name" value="PROKAR_LIPOPROTEIN"/>
    <property type="match status" value="1"/>
</dbReference>
<evidence type="ECO:0000256" key="9">
    <source>
        <dbReference type="ARBA" id="ARBA00023065"/>
    </source>
</evidence>
<evidence type="ECO:0000256" key="11">
    <source>
        <dbReference type="ARBA" id="ARBA00023136"/>
    </source>
</evidence>